<accession>A0ABS0AJD4</accession>
<dbReference type="PANTHER" id="PTHR38664:SF1">
    <property type="entry name" value="SLR0058 PROTEIN"/>
    <property type="match status" value="1"/>
</dbReference>
<protein>
    <recommendedName>
        <fullName evidence="3">Poly(Hydroxyalkanoate) granule-associated protein</fullName>
    </recommendedName>
</protein>
<reference evidence="1 2" key="1">
    <citation type="submission" date="2012-09" db="EMBL/GenBank/DDBJ databases">
        <title>Genome Sequence of alkane-degrading Bacterium Alcanivorax venustensis ISO4.</title>
        <authorList>
            <person name="Lai Q."/>
            <person name="Shao Z."/>
        </authorList>
    </citation>
    <scope>NUCLEOTIDE SEQUENCE [LARGE SCALE GENOMIC DNA]</scope>
    <source>
        <strain evidence="1 2">ISO4</strain>
    </source>
</reference>
<dbReference type="Proteomes" id="UP000644441">
    <property type="component" value="Unassembled WGS sequence"/>
</dbReference>
<proteinExistence type="predicted"/>
<evidence type="ECO:0008006" key="3">
    <source>
        <dbReference type="Google" id="ProtNLM"/>
    </source>
</evidence>
<keyword evidence="2" id="KW-1185">Reference proteome</keyword>
<evidence type="ECO:0000313" key="2">
    <source>
        <dbReference type="Proteomes" id="UP000644441"/>
    </source>
</evidence>
<organism evidence="1 2">
    <name type="scientific">Alloalcanivorax venustensis ISO4</name>
    <dbReference type="NCBI Taxonomy" id="1177184"/>
    <lineage>
        <taxon>Bacteria</taxon>
        <taxon>Pseudomonadati</taxon>
        <taxon>Pseudomonadota</taxon>
        <taxon>Gammaproteobacteria</taxon>
        <taxon>Oceanospirillales</taxon>
        <taxon>Alcanivoracaceae</taxon>
        <taxon>Alloalcanivorax</taxon>
    </lineage>
</organism>
<sequence length="143" mass="15771">MGELKEIRDQQDNLIQRAKALGNKLYLAGLGAYSKAGDSSEELYDKYVQAGQEAYGDDAEGKSKALLASRGLVVSTRKLIDEAPRKRHELYEQFVASGKQERGEKAEETNEFVLAGLGAVSTLREQSQKLFDDLVSTGEKERA</sequence>
<dbReference type="GeneID" id="99767850"/>
<name>A0ABS0AJD4_9GAMM</name>
<evidence type="ECO:0000313" key="1">
    <source>
        <dbReference type="EMBL" id="MBF5053707.1"/>
    </source>
</evidence>
<dbReference type="PANTHER" id="PTHR38664">
    <property type="entry name" value="SLR0058 PROTEIN"/>
    <property type="match status" value="1"/>
</dbReference>
<dbReference type="InterPro" id="IPR008769">
    <property type="entry name" value="PhaF_PhaI"/>
</dbReference>
<dbReference type="RefSeq" id="WP_142949796.1">
    <property type="nucleotide sequence ID" value="NZ_ARXR01000020.1"/>
</dbReference>
<comment type="caution">
    <text evidence="1">The sequence shown here is derived from an EMBL/GenBank/DDBJ whole genome shotgun (WGS) entry which is preliminary data.</text>
</comment>
<gene>
    <name evidence="1" type="ORF">ISO4_02309</name>
</gene>
<dbReference type="EMBL" id="ARXR01000020">
    <property type="protein sequence ID" value="MBF5053707.1"/>
    <property type="molecule type" value="Genomic_DNA"/>
</dbReference>